<dbReference type="Proteomes" id="UP001224392">
    <property type="component" value="Unassembled WGS sequence"/>
</dbReference>
<keyword evidence="3" id="KW-1185">Reference proteome</keyword>
<dbReference type="Pfam" id="PF05099">
    <property type="entry name" value="TerB"/>
    <property type="match status" value="1"/>
</dbReference>
<protein>
    <submittedName>
        <fullName evidence="2">TerB family tellurite resistance protein</fullName>
    </submittedName>
</protein>
<dbReference type="RefSeq" id="WP_285763933.1">
    <property type="nucleotide sequence ID" value="NZ_BSYJ01000003.1"/>
</dbReference>
<feature type="domain" description="Co-chaperone DjlA N-terminal" evidence="1">
    <location>
        <begin position="30"/>
        <end position="143"/>
    </location>
</feature>
<sequence length="160" mass="18109">MLQHIRKLLTEIGESSNRDEQPQENMLLVSAALLTEVATADHHLDDREVATLKAVLRDHYGMADGESSEMIETAMIEREKATSLFEFTRAINDRLGDPEKYQLIRNMWKVAFADEKIEPFEEHLIRRVSELIYLPHGLFTKARSEARDASGGQGAGEPDS</sequence>
<name>A0ABQ6LYZ6_9GAMM</name>
<gene>
    <name evidence="2" type="ORF">MNKW57_16210</name>
</gene>
<accession>A0ABQ6LYZ6</accession>
<evidence type="ECO:0000259" key="1">
    <source>
        <dbReference type="Pfam" id="PF05099"/>
    </source>
</evidence>
<reference evidence="2 3" key="1">
    <citation type="submission" date="2023-04" db="EMBL/GenBank/DDBJ databases">
        <title>Marinobulbifer ophiurae gen. nov., sp. Nov., isolate from tissue of brittle star Ophioplocus japonicus.</title>
        <authorList>
            <person name="Kawano K."/>
            <person name="Sawayama S."/>
            <person name="Nakagawa S."/>
        </authorList>
    </citation>
    <scope>NUCLEOTIDE SEQUENCE [LARGE SCALE GENOMIC DNA]</scope>
    <source>
        <strain evidence="2 3">NKW57</strain>
    </source>
</reference>
<dbReference type="CDD" id="cd07313">
    <property type="entry name" value="terB_like_2"/>
    <property type="match status" value="1"/>
</dbReference>
<dbReference type="InterPro" id="IPR029024">
    <property type="entry name" value="TerB-like"/>
</dbReference>
<evidence type="ECO:0000313" key="3">
    <source>
        <dbReference type="Proteomes" id="UP001224392"/>
    </source>
</evidence>
<dbReference type="EMBL" id="BSYJ01000003">
    <property type="protein sequence ID" value="GMG87300.1"/>
    <property type="molecule type" value="Genomic_DNA"/>
</dbReference>
<dbReference type="Gene3D" id="1.10.3680.10">
    <property type="entry name" value="TerB-like"/>
    <property type="match status" value="1"/>
</dbReference>
<dbReference type="InterPro" id="IPR007791">
    <property type="entry name" value="DjlA_N"/>
</dbReference>
<evidence type="ECO:0000313" key="2">
    <source>
        <dbReference type="EMBL" id="GMG87300.1"/>
    </source>
</evidence>
<organism evidence="2 3">
    <name type="scientific">Biformimicrobium ophioploci</name>
    <dbReference type="NCBI Taxonomy" id="3036711"/>
    <lineage>
        <taxon>Bacteria</taxon>
        <taxon>Pseudomonadati</taxon>
        <taxon>Pseudomonadota</taxon>
        <taxon>Gammaproteobacteria</taxon>
        <taxon>Cellvibrionales</taxon>
        <taxon>Microbulbiferaceae</taxon>
        <taxon>Biformimicrobium</taxon>
    </lineage>
</organism>
<comment type="caution">
    <text evidence="2">The sequence shown here is derived from an EMBL/GenBank/DDBJ whole genome shotgun (WGS) entry which is preliminary data.</text>
</comment>
<dbReference type="SUPFAM" id="SSF158682">
    <property type="entry name" value="TerB-like"/>
    <property type="match status" value="1"/>
</dbReference>
<proteinExistence type="predicted"/>